<dbReference type="PANTHER" id="PTHR33164:SF100">
    <property type="entry name" value="OSPR"/>
    <property type="match status" value="1"/>
</dbReference>
<evidence type="ECO:0000313" key="7">
    <source>
        <dbReference type="EMBL" id="QQD24297.1"/>
    </source>
</evidence>
<dbReference type="Pfam" id="PF22381">
    <property type="entry name" value="Staph_reg_Sar_Rot"/>
    <property type="match status" value="1"/>
</dbReference>
<reference evidence="7 8" key="1">
    <citation type="submission" date="2019-11" db="EMBL/GenBank/DDBJ databases">
        <title>Venatorbacter sp. nov. a predator of Campylobacter and other Gram-negative bacteria.</title>
        <authorList>
            <person name="Saeedi A."/>
            <person name="Cummings N.J."/>
            <person name="Connerton I.F."/>
            <person name="Connerton P.L."/>
        </authorList>
    </citation>
    <scope>NUCLEOTIDE SEQUENCE [LARGE SCALE GENOMIC DNA]</scope>
    <source>
        <strain evidence="7">XL5</strain>
    </source>
</reference>
<keyword evidence="4" id="KW-0238">DNA-binding</keyword>
<dbReference type="KEGG" id="vcw:GJQ55_07320"/>
<dbReference type="PANTHER" id="PTHR33164">
    <property type="entry name" value="TRANSCRIPTIONAL REGULATOR, MARR FAMILY"/>
    <property type="match status" value="1"/>
</dbReference>
<protein>
    <submittedName>
        <fullName evidence="7">MarR family transcriptional regulator</fullName>
    </submittedName>
</protein>
<dbReference type="InterPro" id="IPR039422">
    <property type="entry name" value="MarR/SlyA-like"/>
</dbReference>
<evidence type="ECO:0000256" key="5">
    <source>
        <dbReference type="ARBA" id="ARBA00023163"/>
    </source>
</evidence>
<evidence type="ECO:0000256" key="3">
    <source>
        <dbReference type="ARBA" id="ARBA00023015"/>
    </source>
</evidence>
<dbReference type="InterPro" id="IPR055166">
    <property type="entry name" value="Transc_reg_Sar_Rot_HTH"/>
</dbReference>
<dbReference type="SUPFAM" id="SSF46785">
    <property type="entry name" value="Winged helix' DNA-binding domain"/>
    <property type="match status" value="1"/>
</dbReference>
<evidence type="ECO:0000256" key="1">
    <source>
        <dbReference type="ARBA" id="ARBA00004496"/>
    </source>
</evidence>
<keyword evidence="3" id="KW-0805">Transcription regulation</keyword>
<keyword evidence="2" id="KW-0963">Cytoplasm</keyword>
<comment type="subcellular location">
    <subcellularLocation>
        <location evidence="1">Cytoplasm</location>
    </subcellularLocation>
</comment>
<organism evidence="7 8">
    <name type="scientific">Venatoribacter cucullus</name>
    <dbReference type="NCBI Taxonomy" id="2661630"/>
    <lineage>
        <taxon>Bacteria</taxon>
        <taxon>Pseudomonadati</taxon>
        <taxon>Pseudomonadota</taxon>
        <taxon>Gammaproteobacteria</taxon>
        <taxon>Oceanospirillales</taxon>
        <taxon>Oceanospirillaceae</taxon>
        <taxon>Venatoribacter</taxon>
    </lineage>
</organism>
<evidence type="ECO:0000313" key="8">
    <source>
        <dbReference type="Proteomes" id="UP000596074"/>
    </source>
</evidence>
<keyword evidence="5" id="KW-0804">Transcription</keyword>
<dbReference type="FunFam" id="1.10.10.10:FF:000163">
    <property type="entry name" value="MarR family transcriptional regulator"/>
    <property type="match status" value="1"/>
</dbReference>
<dbReference type="InterPro" id="IPR036390">
    <property type="entry name" value="WH_DNA-bd_sf"/>
</dbReference>
<dbReference type="Gene3D" id="1.10.10.10">
    <property type="entry name" value="Winged helix-like DNA-binding domain superfamily/Winged helix DNA-binding domain"/>
    <property type="match status" value="1"/>
</dbReference>
<dbReference type="EMBL" id="CP046056">
    <property type="protein sequence ID" value="QQD24297.1"/>
    <property type="molecule type" value="Genomic_DNA"/>
</dbReference>
<feature type="domain" description="HTH marR-type" evidence="6">
    <location>
        <begin position="12"/>
        <end position="147"/>
    </location>
</feature>
<evidence type="ECO:0000256" key="2">
    <source>
        <dbReference type="ARBA" id="ARBA00022490"/>
    </source>
</evidence>
<dbReference type="InterPro" id="IPR000835">
    <property type="entry name" value="HTH_MarR-typ"/>
</dbReference>
<dbReference type="GO" id="GO:0003700">
    <property type="term" value="F:DNA-binding transcription factor activity"/>
    <property type="evidence" value="ECO:0007669"/>
    <property type="project" value="InterPro"/>
</dbReference>
<dbReference type="SMART" id="SM00347">
    <property type="entry name" value="HTH_MARR"/>
    <property type="match status" value="1"/>
</dbReference>
<accession>A0A9X7YPS1</accession>
<evidence type="ECO:0000259" key="6">
    <source>
        <dbReference type="PROSITE" id="PS50995"/>
    </source>
</evidence>
<dbReference type="GO" id="GO:0003677">
    <property type="term" value="F:DNA binding"/>
    <property type="evidence" value="ECO:0007669"/>
    <property type="project" value="UniProtKB-KW"/>
</dbReference>
<dbReference type="Proteomes" id="UP000596074">
    <property type="component" value="Chromosome"/>
</dbReference>
<dbReference type="AlphaFoldDB" id="A0A9X7YPS1"/>
<dbReference type="GO" id="GO:0005737">
    <property type="term" value="C:cytoplasm"/>
    <property type="evidence" value="ECO:0007669"/>
    <property type="project" value="UniProtKB-SubCell"/>
</dbReference>
<dbReference type="GO" id="GO:0006950">
    <property type="term" value="P:response to stress"/>
    <property type="evidence" value="ECO:0007669"/>
    <property type="project" value="TreeGrafter"/>
</dbReference>
<proteinExistence type="predicted"/>
<gene>
    <name evidence="7" type="ORF">GJQ55_07320</name>
</gene>
<dbReference type="PROSITE" id="PS50995">
    <property type="entry name" value="HTH_MARR_2"/>
    <property type="match status" value="1"/>
</dbReference>
<dbReference type="RefSeq" id="WP_228344337.1">
    <property type="nucleotide sequence ID" value="NZ_CP046056.1"/>
</dbReference>
<keyword evidence="8" id="KW-1185">Reference proteome</keyword>
<sequence>MMLKPQPFLHLDNQLCFSIYSLSRLITQAYQPLLKPLGLTYPQYLVLLVLWQAAEENQPALTVSFLCQRLLLDTGTVTPLLKRMEAAGLLQRRRAAADERVVEVSLTAAGLDLRQQAEHIPQQILCATGVDITEAQSLKQRLGALLSRWLGRRTPAPIASIPPESAPD</sequence>
<dbReference type="InterPro" id="IPR036388">
    <property type="entry name" value="WH-like_DNA-bd_sf"/>
</dbReference>
<name>A0A9X7YPS1_9GAMM</name>
<evidence type="ECO:0000256" key="4">
    <source>
        <dbReference type="ARBA" id="ARBA00023125"/>
    </source>
</evidence>